<dbReference type="PANTHER" id="PTHR24113:SF12">
    <property type="entry name" value="RAN GTPASE-ACTIVATING PROTEIN 1"/>
    <property type="match status" value="1"/>
</dbReference>
<dbReference type="InterPro" id="IPR032675">
    <property type="entry name" value="LRR_dom_sf"/>
</dbReference>
<name>A0AB34IMH7_PRYPA</name>
<dbReference type="GO" id="GO:0005634">
    <property type="term" value="C:nucleus"/>
    <property type="evidence" value="ECO:0007669"/>
    <property type="project" value="TreeGrafter"/>
</dbReference>
<accession>A0AB34IMH7</accession>
<feature type="region of interest" description="Disordered" evidence="4">
    <location>
        <begin position="1"/>
        <end position="63"/>
    </location>
</feature>
<reference evidence="5 6" key="1">
    <citation type="journal article" date="2024" name="Science">
        <title>Giant polyketide synthase enzymes in the biosynthesis of giant marine polyether toxins.</title>
        <authorList>
            <person name="Fallon T.R."/>
            <person name="Shende V.V."/>
            <person name="Wierzbicki I.H."/>
            <person name="Pendleton A.L."/>
            <person name="Watervoot N.F."/>
            <person name="Auber R.P."/>
            <person name="Gonzalez D.J."/>
            <person name="Wisecaver J.H."/>
            <person name="Moore B.S."/>
        </authorList>
    </citation>
    <scope>NUCLEOTIDE SEQUENCE [LARGE SCALE GENOMIC DNA]</scope>
    <source>
        <strain evidence="5 6">12B1</strain>
    </source>
</reference>
<dbReference type="SUPFAM" id="SSF52047">
    <property type="entry name" value="RNI-like"/>
    <property type="match status" value="1"/>
</dbReference>
<sequence>MRDALEAGVEEGRDALDEGVEEMRDALEAGVEEMRDALEAGVEEGRDASPAPPPPDRRRPACGRGATLAEAGLSHGCSLALTPRAHALPPPPPPPPPPPAAASPCASGCGFAATWHATHCCSLCAMQRGCHGQRCDLLPAAPPDEALSCSPLLLSPIDDGGKVLRGAVCVQGLLSGTYRAASTAFHRAGLVLLCAPPGSAAEALLLQLQPHLRFQSFAFPLVPSLGGQHEQVRHVVSALRAVYPHPRVLALVGGGGAGSACLSYALRHPRAAAEGSGGRLVLVGAEHSLPADARHHRFHAAKHKPLAPKPEGWQMLSIHGEEDDAEQTAAALLFHLRHAAEGHALRVLRGASTAAPSSAAAVGAAVNDWLDGARRLGDGDIGGWADGAAAAVGLLRGEAADLSGRRLGGAAVDLLAAQLSAAPAATASLCLRRCAIGGAAPRLAAPLAAQRRLTRLDLSHNSLRAAVRPLARALRGVPSLAALLLDANGIGADAIALADLARAAPSLTLLHLAANGIDSAAAAALADALREGGAPLAELRLDDNEICARGAAAIGAALASRSRLTRLDLRANRLTPRGAAHLAAALAANGALRELRLAAAPPWGEPTVAAFAAALEEHHALTSLDLAESAASPAAAAIRRLLLRNKGRLVVDDAPAAAAAAAAPAAAAAAAAGDGGGAAFKAEVEAMVAAAVAREALDALLGACELGEALAEAREWCEAHGVASPAALVERAAPFAAALRLTQGRKLRLRATLRAHAPHAAAAAQDERRRRAVHAAAAREEKPAASSLQLGTAAACAAAGGGASADEPEVTMY</sequence>
<feature type="region of interest" description="Disordered" evidence="4">
    <location>
        <begin position="82"/>
        <end position="103"/>
    </location>
</feature>
<comment type="caution">
    <text evidence="5">The sequence shown here is derived from an EMBL/GenBank/DDBJ whole genome shotgun (WGS) entry which is preliminary data.</text>
</comment>
<keyword evidence="3" id="KW-0677">Repeat</keyword>
<evidence type="ECO:0000256" key="1">
    <source>
        <dbReference type="ARBA" id="ARBA00022468"/>
    </source>
</evidence>
<dbReference type="GO" id="GO:0031267">
    <property type="term" value="F:small GTPase binding"/>
    <property type="evidence" value="ECO:0007669"/>
    <property type="project" value="TreeGrafter"/>
</dbReference>
<dbReference type="EMBL" id="JBGBPQ010000022">
    <property type="protein sequence ID" value="KAL1503352.1"/>
    <property type="molecule type" value="Genomic_DNA"/>
</dbReference>
<dbReference type="GO" id="GO:0005096">
    <property type="term" value="F:GTPase activator activity"/>
    <property type="evidence" value="ECO:0007669"/>
    <property type="project" value="UniProtKB-KW"/>
</dbReference>
<dbReference type="Proteomes" id="UP001515480">
    <property type="component" value="Unassembled WGS sequence"/>
</dbReference>
<evidence type="ECO:0000256" key="4">
    <source>
        <dbReference type="SAM" id="MobiDB-lite"/>
    </source>
</evidence>
<proteinExistence type="predicted"/>
<dbReference type="GO" id="GO:0006913">
    <property type="term" value="P:nucleocytoplasmic transport"/>
    <property type="evidence" value="ECO:0007669"/>
    <property type="project" value="TreeGrafter"/>
</dbReference>
<dbReference type="InterPro" id="IPR027038">
    <property type="entry name" value="RanGap"/>
</dbReference>
<keyword evidence="2" id="KW-0433">Leucine-rich repeat</keyword>
<dbReference type="GO" id="GO:0048471">
    <property type="term" value="C:perinuclear region of cytoplasm"/>
    <property type="evidence" value="ECO:0007669"/>
    <property type="project" value="TreeGrafter"/>
</dbReference>
<evidence type="ECO:0000256" key="3">
    <source>
        <dbReference type="ARBA" id="ARBA00022737"/>
    </source>
</evidence>
<feature type="compositionally biased region" description="Basic and acidic residues" evidence="4">
    <location>
        <begin position="1"/>
        <end position="47"/>
    </location>
</feature>
<evidence type="ECO:0000313" key="5">
    <source>
        <dbReference type="EMBL" id="KAL1503352.1"/>
    </source>
</evidence>
<protein>
    <submittedName>
        <fullName evidence="5">Uncharacterized protein</fullName>
    </submittedName>
</protein>
<dbReference type="Gene3D" id="3.80.10.10">
    <property type="entry name" value="Ribonuclease Inhibitor"/>
    <property type="match status" value="2"/>
</dbReference>
<keyword evidence="1" id="KW-0343">GTPase activation</keyword>
<evidence type="ECO:0000313" key="6">
    <source>
        <dbReference type="Proteomes" id="UP001515480"/>
    </source>
</evidence>
<dbReference type="GO" id="GO:0005829">
    <property type="term" value="C:cytosol"/>
    <property type="evidence" value="ECO:0007669"/>
    <property type="project" value="TreeGrafter"/>
</dbReference>
<dbReference type="AlphaFoldDB" id="A0AB34IMH7"/>
<gene>
    <name evidence="5" type="ORF">AB1Y20_011404</name>
</gene>
<feature type="compositionally biased region" description="Pro residues" evidence="4">
    <location>
        <begin position="88"/>
        <end position="101"/>
    </location>
</feature>
<evidence type="ECO:0000256" key="2">
    <source>
        <dbReference type="ARBA" id="ARBA00022614"/>
    </source>
</evidence>
<keyword evidence="6" id="KW-1185">Reference proteome</keyword>
<dbReference type="PANTHER" id="PTHR24113">
    <property type="entry name" value="RAN GTPASE-ACTIVATING PROTEIN 1"/>
    <property type="match status" value="1"/>
</dbReference>
<dbReference type="SMART" id="SM00368">
    <property type="entry name" value="LRR_RI"/>
    <property type="match status" value="5"/>
</dbReference>
<organism evidence="5 6">
    <name type="scientific">Prymnesium parvum</name>
    <name type="common">Toxic golden alga</name>
    <dbReference type="NCBI Taxonomy" id="97485"/>
    <lineage>
        <taxon>Eukaryota</taxon>
        <taxon>Haptista</taxon>
        <taxon>Haptophyta</taxon>
        <taxon>Prymnesiophyceae</taxon>
        <taxon>Prymnesiales</taxon>
        <taxon>Prymnesiaceae</taxon>
        <taxon>Prymnesium</taxon>
    </lineage>
</organism>